<organism evidence="2 3">
    <name type="scientific">Larinioides sclopetarius</name>
    <dbReference type="NCBI Taxonomy" id="280406"/>
    <lineage>
        <taxon>Eukaryota</taxon>
        <taxon>Metazoa</taxon>
        <taxon>Ecdysozoa</taxon>
        <taxon>Arthropoda</taxon>
        <taxon>Chelicerata</taxon>
        <taxon>Arachnida</taxon>
        <taxon>Araneae</taxon>
        <taxon>Araneomorphae</taxon>
        <taxon>Entelegynae</taxon>
        <taxon>Araneoidea</taxon>
        <taxon>Araneidae</taxon>
        <taxon>Larinioides</taxon>
    </lineage>
</organism>
<keyword evidence="1" id="KW-0472">Membrane</keyword>
<comment type="caution">
    <text evidence="2">The sequence shown here is derived from an EMBL/GenBank/DDBJ whole genome shotgun (WGS) entry which is preliminary data.</text>
</comment>
<dbReference type="EMBL" id="CAXIEN010000166">
    <property type="protein sequence ID" value="CAL1283318.1"/>
    <property type="molecule type" value="Genomic_DNA"/>
</dbReference>
<keyword evidence="3" id="KW-1185">Reference proteome</keyword>
<protein>
    <recommendedName>
        <fullName evidence="4">SMB domain-containing protein</fullName>
    </recommendedName>
</protein>
<feature type="transmembrane region" description="Helical" evidence="1">
    <location>
        <begin position="6"/>
        <end position="26"/>
    </location>
</feature>
<evidence type="ECO:0000313" key="2">
    <source>
        <dbReference type="EMBL" id="CAL1283318.1"/>
    </source>
</evidence>
<dbReference type="PANTHER" id="PTHR45902:SF1">
    <property type="entry name" value="LATROPHILIN RECEPTOR-LIKE PROTEIN A"/>
    <property type="match status" value="1"/>
</dbReference>
<evidence type="ECO:0008006" key="4">
    <source>
        <dbReference type="Google" id="ProtNLM"/>
    </source>
</evidence>
<dbReference type="AlphaFoldDB" id="A0AAV2AHA1"/>
<evidence type="ECO:0000313" key="3">
    <source>
        <dbReference type="Proteomes" id="UP001497382"/>
    </source>
</evidence>
<reference evidence="2 3" key="1">
    <citation type="submission" date="2024-04" db="EMBL/GenBank/DDBJ databases">
        <authorList>
            <person name="Rising A."/>
            <person name="Reimegard J."/>
            <person name="Sonavane S."/>
            <person name="Akerstrom W."/>
            <person name="Nylinder S."/>
            <person name="Hedman E."/>
            <person name="Kallberg Y."/>
        </authorList>
    </citation>
    <scope>NUCLEOTIDE SEQUENCE [LARGE SCALE GENOMIC DNA]</scope>
</reference>
<name>A0AAV2AHA1_9ARAC</name>
<proteinExistence type="predicted"/>
<gene>
    <name evidence="2" type="ORF">LARSCL_LOCUS12526</name>
</gene>
<keyword evidence="1" id="KW-0812">Transmembrane</keyword>
<keyword evidence="1" id="KW-1133">Transmembrane helix</keyword>
<evidence type="ECO:0000256" key="1">
    <source>
        <dbReference type="SAM" id="Phobius"/>
    </source>
</evidence>
<dbReference type="Proteomes" id="UP001497382">
    <property type="component" value="Unassembled WGS sequence"/>
</dbReference>
<dbReference type="InterPro" id="IPR053231">
    <property type="entry name" value="GPCR_LN-TM7"/>
</dbReference>
<sequence length="346" mass="39737">MNFQYAIRIVPVFLFVGIHALDYYILENLDMNCPSRDYCKLVEQHGNSFEDRSCECDSMCNAFRDCCIDRANLSTLISVGTKKYPCITFGDQNKVGVYIVDACPENYKDSYNLLSRCQVVDSFSNPLEAVPVTVVSSGITYKNRHCAECNGASRSSFQSWLAHLNCVALDPTNFKRLQINESSIWPKLKYSLRRWTWAVEIDDEFYRCQMAFDKPDNLSTVRLCRANTVDSCPPSFPRASVKRLCGAYSAVVYDRENSYKNPHCAICNYKRVKDLNCLDTELFMRSAKVRFPFTLLLDTDRHNETEVAKYPLCPAGQRYDPFFKKCRTLVCALPGYKRVNGECRKD</sequence>
<accession>A0AAV2AHA1</accession>
<dbReference type="PANTHER" id="PTHR45902">
    <property type="entry name" value="LATROPHILIN RECEPTOR-LIKE PROTEIN A"/>
    <property type="match status" value="1"/>
</dbReference>